<dbReference type="RefSeq" id="XP_014533113.2">
    <property type="nucleotide sequence ID" value="XM_014677627.2"/>
</dbReference>
<evidence type="ECO:0000313" key="4">
    <source>
        <dbReference type="Proteomes" id="UP000595662"/>
    </source>
</evidence>
<dbReference type="GeneID" id="26234203"/>
<dbReference type="InterPro" id="IPR025951">
    <property type="entry name" value="GXWXG_dom"/>
</dbReference>
<dbReference type="AlphaFoldDB" id="A0A7T6XMN7"/>
<dbReference type="InterPro" id="IPR025568">
    <property type="entry name" value="DUF4334"/>
</dbReference>
<dbReference type="KEGG" id="pdp:PDIP_58870"/>
<feature type="domain" description="DUF4334" evidence="2">
    <location>
        <begin position="103"/>
        <end position="158"/>
    </location>
</feature>
<dbReference type="Pfam" id="PF14232">
    <property type="entry name" value="DUF4334"/>
    <property type="match status" value="1"/>
</dbReference>
<gene>
    <name evidence="3" type="ORF">Pdw03_7971</name>
</gene>
<reference evidence="3 4" key="1">
    <citation type="submission" date="2020-08" db="EMBL/GenBank/DDBJ databases">
        <title>The completed genome sequence of the pathogenic ascomycete fungus Penicillium digitatum.</title>
        <authorList>
            <person name="Wang M."/>
        </authorList>
    </citation>
    <scope>NUCLEOTIDE SEQUENCE [LARGE SCALE GENOMIC DNA]</scope>
    <source>
        <strain evidence="3 4">PdW03</strain>
    </source>
</reference>
<accession>A0A7T6XMN7</accession>
<evidence type="ECO:0000259" key="1">
    <source>
        <dbReference type="Pfam" id="PF14231"/>
    </source>
</evidence>
<dbReference type="Gene3D" id="2.40.128.580">
    <property type="entry name" value="GXWXG domain"/>
    <property type="match status" value="1"/>
</dbReference>
<organism evidence="3 4">
    <name type="scientific">Penicillium digitatum</name>
    <name type="common">Green mold</name>
    <dbReference type="NCBI Taxonomy" id="36651"/>
    <lineage>
        <taxon>Eukaryota</taxon>
        <taxon>Fungi</taxon>
        <taxon>Dikarya</taxon>
        <taxon>Ascomycota</taxon>
        <taxon>Pezizomycotina</taxon>
        <taxon>Eurotiomycetes</taxon>
        <taxon>Eurotiomycetidae</taxon>
        <taxon>Eurotiales</taxon>
        <taxon>Aspergillaceae</taxon>
        <taxon>Penicillium</taxon>
    </lineage>
</organism>
<name>A0A7T6XMN7_PENDI</name>
<dbReference type="Pfam" id="PF14231">
    <property type="entry name" value="GXWXG"/>
    <property type="match status" value="1"/>
</dbReference>
<evidence type="ECO:0000259" key="2">
    <source>
        <dbReference type="Pfam" id="PF14232"/>
    </source>
</evidence>
<sequence length="158" mass="18091">MTIQFSNMPFDCFQPSPAKKFVSLTKNTRVPGGIINTVFHELKPLQPDDLIGEWDGYLLGTGHPFEDELDTLNWFGNTFYSTDDVAPLIVARNGERVPFEDWGRASLREIKFQGVVSATLVYDKRPMMVYYRAVKHNMVAGCIESKEWPGKVFFYLTK</sequence>
<evidence type="ECO:0000313" key="3">
    <source>
        <dbReference type="EMBL" id="QQK44070.1"/>
    </source>
</evidence>
<protein>
    <submittedName>
        <fullName evidence="3">GXWXG protein-domain-containing protein</fullName>
    </submittedName>
</protein>
<dbReference type="EMBL" id="CP060776">
    <property type="protein sequence ID" value="QQK44070.1"/>
    <property type="molecule type" value="Genomic_DNA"/>
</dbReference>
<feature type="domain" description="GXWXG" evidence="1">
    <location>
        <begin position="38"/>
        <end position="92"/>
    </location>
</feature>
<dbReference type="Proteomes" id="UP000595662">
    <property type="component" value="Chromosome 3"/>
</dbReference>
<dbReference type="VEuPathDB" id="FungiDB:PDIP_58870"/>
<proteinExistence type="predicted"/>